<keyword evidence="3" id="KW-1185">Reference proteome</keyword>
<comment type="caution">
    <text evidence="2">The sequence shown here is derived from an EMBL/GenBank/DDBJ whole genome shotgun (WGS) entry which is preliminary data.</text>
</comment>
<feature type="compositionally biased region" description="Low complexity" evidence="1">
    <location>
        <begin position="170"/>
        <end position="179"/>
    </location>
</feature>
<evidence type="ECO:0000313" key="3">
    <source>
        <dbReference type="Proteomes" id="UP001309876"/>
    </source>
</evidence>
<feature type="compositionally biased region" description="Gly residues" evidence="1">
    <location>
        <begin position="9"/>
        <end position="20"/>
    </location>
</feature>
<accession>A0AAN7SUN8</accession>
<dbReference type="Proteomes" id="UP001309876">
    <property type="component" value="Unassembled WGS sequence"/>
</dbReference>
<evidence type="ECO:0000313" key="2">
    <source>
        <dbReference type="EMBL" id="KAK5081134.1"/>
    </source>
</evidence>
<feature type="compositionally biased region" description="Basic and acidic residues" evidence="1">
    <location>
        <begin position="155"/>
        <end position="165"/>
    </location>
</feature>
<dbReference type="AlphaFoldDB" id="A0AAN7SUN8"/>
<reference evidence="2 3" key="1">
    <citation type="submission" date="2023-08" db="EMBL/GenBank/DDBJ databases">
        <title>Black Yeasts Isolated from many extreme environments.</title>
        <authorList>
            <person name="Coleine C."/>
            <person name="Stajich J.E."/>
            <person name="Selbmann L."/>
        </authorList>
    </citation>
    <scope>NUCLEOTIDE SEQUENCE [LARGE SCALE GENOMIC DNA]</scope>
    <source>
        <strain evidence="2 3">CCFEE 5910</strain>
    </source>
</reference>
<evidence type="ECO:0000256" key="1">
    <source>
        <dbReference type="SAM" id="MobiDB-lite"/>
    </source>
</evidence>
<dbReference type="EMBL" id="JAVRRJ010000010">
    <property type="protein sequence ID" value="KAK5081134.1"/>
    <property type="molecule type" value="Genomic_DNA"/>
</dbReference>
<feature type="compositionally biased region" description="Basic and acidic residues" evidence="1">
    <location>
        <begin position="184"/>
        <end position="199"/>
    </location>
</feature>
<proteinExistence type="predicted"/>
<organism evidence="2 3">
    <name type="scientific">Lithohypha guttulata</name>
    <dbReference type="NCBI Taxonomy" id="1690604"/>
    <lineage>
        <taxon>Eukaryota</taxon>
        <taxon>Fungi</taxon>
        <taxon>Dikarya</taxon>
        <taxon>Ascomycota</taxon>
        <taxon>Pezizomycotina</taxon>
        <taxon>Eurotiomycetes</taxon>
        <taxon>Chaetothyriomycetidae</taxon>
        <taxon>Chaetothyriales</taxon>
        <taxon>Trichomeriaceae</taxon>
        <taxon>Lithohypha</taxon>
    </lineage>
</organism>
<feature type="compositionally biased region" description="Basic and acidic residues" evidence="1">
    <location>
        <begin position="206"/>
        <end position="221"/>
    </location>
</feature>
<feature type="region of interest" description="Disordered" evidence="1">
    <location>
        <begin position="155"/>
        <end position="255"/>
    </location>
</feature>
<feature type="compositionally biased region" description="Basic and acidic residues" evidence="1">
    <location>
        <begin position="244"/>
        <end position="255"/>
    </location>
</feature>
<name>A0AAN7SUN8_9EURO</name>
<sequence>MEAIKSMIPGGGGDDAGGVGDISNPDQMNREDMVKTIENLQKAQKAQSVANDLKSKAMAMTKSKERERMITEAFDKEVEAHGHSKMAKRLQSGTWQGLGFGGGIGAATGIGTGAVLGTVLGAVTAVPTTLLGGAIGTGVGAIRGPFIKLGGKEQKFEDADPEKVVDAMQEESNSQSQQQPNGGTDKDATGMDNSKAEQKQRKKPKKLEIRSQPKIPSEFKSDTTGQNLEAGVANESKPKRKPKKLEIRSERDAKS</sequence>
<evidence type="ECO:0008006" key="4">
    <source>
        <dbReference type="Google" id="ProtNLM"/>
    </source>
</evidence>
<gene>
    <name evidence="2" type="ORF">LTR05_007927</name>
</gene>
<protein>
    <recommendedName>
        <fullName evidence="4">Glycine zipper domain-containing protein</fullName>
    </recommendedName>
</protein>
<feature type="region of interest" description="Disordered" evidence="1">
    <location>
        <begin position="1"/>
        <end position="27"/>
    </location>
</feature>